<dbReference type="PANTHER" id="PTHR46031:SF40">
    <property type="entry name" value="DRBM DOMAIN-CONTAINING PROTEIN"/>
    <property type="match status" value="1"/>
</dbReference>
<dbReference type="SMART" id="SM00358">
    <property type="entry name" value="DSRM"/>
    <property type="match status" value="2"/>
</dbReference>
<feature type="region of interest" description="Disordered" evidence="4">
    <location>
        <begin position="186"/>
        <end position="206"/>
    </location>
</feature>
<dbReference type="InterPro" id="IPR044451">
    <property type="entry name" value="AtDRB-like_DSRM_2"/>
</dbReference>
<dbReference type="InterPro" id="IPR044450">
    <property type="entry name" value="AtDRB-like_DSRM_1"/>
</dbReference>
<feature type="domain" description="DRBM" evidence="6">
    <location>
        <begin position="31"/>
        <end position="100"/>
    </location>
</feature>
<name>A0A8J4VLJ7_9ROSI</name>
<keyword evidence="2 3" id="KW-0694">RNA-binding</keyword>
<dbReference type="CDD" id="cd19907">
    <property type="entry name" value="DSRM_AtDRB-like_rpt1"/>
    <property type="match status" value="1"/>
</dbReference>
<feature type="region of interest" description="Disordered" evidence="4">
    <location>
        <begin position="545"/>
        <end position="584"/>
    </location>
</feature>
<evidence type="ECO:0000313" key="7">
    <source>
        <dbReference type="EMBL" id="KAF3952961.1"/>
    </source>
</evidence>
<keyword evidence="8" id="KW-1185">Reference proteome</keyword>
<feature type="domain" description="DRBM" evidence="6">
    <location>
        <begin position="117"/>
        <end position="185"/>
    </location>
</feature>
<dbReference type="Proteomes" id="UP000737018">
    <property type="component" value="Unassembled WGS sequence"/>
</dbReference>
<dbReference type="GO" id="GO:0003725">
    <property type="term" value="F:double-stranded RNA binding"/>
    <property type="evidence" value="ECO:0007669"/>
    <property type="project" value="InterPro"/>
</dbReference>
<dbReference type="SUPFAM" id="SSF54768">
    <property type="entry name" value="dsRNA-binding domain-like"/>
    <property type="match status" value="2"/>
</dbReference>
<evidence type="ECO:0000256" key="4">
    <source>
        <dbReference type="SAM" id="MobiDB-lite"/>
    </source>
</evidence>
<comment type="caution">
    <text evidence="7">The sequence shown here is derived from an EMBL/GenBank/DDBJ whole genome shotgun (WGS) entry which is preliminary data.</text>
</comment>
<dbReference type="Gene3D" id="3.30.160.20">
    <property type="match status" value="2"/>
</dbReference>
<proteinExistence type="predicted"/>
<dbReference type="AlphaFoldDB" id="A0A8J4VLJ7"/>
<dbReference type="CDD" id="cd19908">
    <property type="entry name" value="DSRM_AtDRB-like_rpt2"/>
    <property type="match status" value="1"/>
</dbReference>
<organism evidence="7 8">
    <name type="scientific">Castanea mollissima</name>
    <name type="common">Chinese chestnut</name>
    <dbReference type="NCBI Taxonomy" id="60419"/>
    <lineage>
        <taxon>Eukaryota</taxon>
        <taxon>Viridiplantae</taxon>
        <taxon>Streptophyta</taxon>
        <taxon>Embryophyta</taxon>
        <taxon>Tracheophyta</taxon>
        <taxon>Spermatophyta</taxon>
        <taxon>Magnoliopsida</taxon>
        <taxon>eudicotyledons</taxon>
        <taxon>Gunneridae</taxon>
        <taxon>Pentapetalae</taxon>
        <taxon>rosids</taxon>
        <taxon>fabids</taxon>
        <taxon>Fagales</taxon>
        <taxon>Fagaceae</taxon>
        <taxon>Castanea</taxon>
    </lineage>
</organism>
<accession>A0A8J4VLJ7</accession>
<dbReference type="PROSITE" id="PS50137">
    <property type="entry name" value="DS_RBD"/>
    <property type="match status" value="2"/>
</dbReference>
<reference evidence="7" key="1">
    <citation type="submission" date="2020-03" db="EMBL/GenBank/DDBJ databases">
        <title>Castanea mollissima Vanexum genome sequencing.</title>
        <authorList>
            <person name="Staton M."/>
        </authorList>
    </citation>
    <scope>NUCLEOTIDE SEQUENCE</scope>
    <source>
        <tissue evidence="7">Leaf</tissue>
    </source>
</reference>
<dbReference type="EMBL" id="JRKL02004283">
    <property type="protein sequence ID" value="KAF3952961.1"/>
    <property type="molecule type" value="Genomic_DNA"/>
</dbReference>
<evidence type="ECO:0000313" key="8">
    <source>
        <dbReference type="Proteomes" id="UP000737018"/>
    </source>
</evidence>
<dbReference type="FunFam" id="3.30.160.20:FF:000036">
    <property type="entry name" value="Double-stranded RNA-binding protein 2"/>
    <property type="match status" value="2"/>
</dbReference>
<evidence type="ECO:0000256" key="1">
    <source>
        <dbReference type="ARBA" id="ARBA00022737"/>
    </source>
</evidence>
<feature type="compositionally biased region" description="Low complexity" evidence="4">
    <location>
        <begin position="188"/>
        <end position="200"/>
    </location>
</feature>
<feature type="signal peptide" evidence="5">
    <location>
        <begin position="1"/>
        <end position="21"/>
    </location>
</feature>
<sequence>MHTFSCHFLGKILFYFLGGESRQVQLGIPDMFKNQLQELAQRSCFNLPSYSCIREGPDHAPRFKATVNFNGENFESPTFCSTLRQAEHAAAEVALNTLATRGPSRALAARVLDETGVYKNLLQETAHRAGLKLPVYTTVRSGPGHVPVFSCKVELAGMNFTGEPARTKKQAQKNAAMAGWSALKKLSQSRSSSTTSSSPSLECKGNEEQEQVIIARVLASLCPSEANKSTENYHRHGRQRSTPILWESNPPTPTFYPMRCQNWAYSTFSPEMAMYQIWHQEQLLQQQHRLLALAVPAATPSAPQLYPFMQSMLQPDCCLYFPGRELESVPIGPKITIATSGPSLCLSNHLVPSSIRGRSTVTIQEIQEEKPEESSNYSPSGVPDPPCVGNISTEPQILETVQEDKKQNLGGLDRKISNLQLEGNQTGNPEWACHRGMVSGSKPIEFQLQNPRVDSSLSNVGPQYRYSVPPLSAAAPVRTRTVNPTSLLGFRPQNMASPWAAPPRMRTGVASCSPRPPERFDLGVPPAFMAPAVRIRSVVPVCSAPPVRKMPNSSNEVVSSNREKKDSESEGMSRAGTKFGKLRI</sequence>
<keyword evidence="1" id="KW-0677">Repeat</keyword>
<evidence type="ECO:0000256" key="3">
    <source>
        <dbReference type="PROSITE-ProRule" id="PRU00266"/>
    </source>
</evidence>
<dbReference type="OrthoDB" id="5988181at2759"/>
<protein>
    <recommendedName>
        <fullName evidence="6">DRBM domain-containing protein</fullName>
    </recommendedName>
</protein>
<dbReference type="InterPro" id="IPR014720">
    <property type="entry name" value="dsRBD_dom"/>
</dbReference>
<feature type="chain" id="PRO_5035194677" description="DRBM domain-containing protein" evidence="5">
    <location>
        <begin position="22"/>
        <end position="584"/>
    </location>
</feature>
<evidence type="ECO:0000259" key="6">
    <source>
        <dbReference type="PROSITE" id="PS50137"/>
    </source>
</evidence>
<gene>
    <name evidence="7" type="ORF">CMV_021543</name>
</gene>
<keyword evidence="5" id="KW-0732">Signal</keyword>
<evidence type="ECO:0000256" key="5">
    <source>
        <dbReference type="SAM" id="SignalP"/>
    </source>
</evidence>
<dbReference type="PANTHER" id="PTHR46031">
    <property type="match status" value="1"/>
</dbReference>
<evidence type="ECO:0000256" key="2">
    <source>
        <dbReference type="ARBA" id="ARBA00022884"/>
    </source>
</evidence>
<dbReference type="Pfam" id="PF00035">
    <property type="entry name" value="dsrm"/>
    <property type="match status" value="2"/>
</dbReference>